<feature type="compositionally biased region" description="Polar residues" evidence="1">
    <location>
        <begin position="225"/>
        <end position="244"/>
    </location>
</feature>
<proteinExistence type="predicted"/>
<dbReference type="Proteomes" id="UP000028582">
    <property type="component" value="Unassembled WGS sequence"/>
</dbReference>
<dbReference type="SUPFAM" id="SSF51101">
    <property type="entry name" value="Mannose-binding lectins"/>
    <property type="match status" value="3"/>
</dbReference>
<evidence type="ECO:0000256" key="2">
    <source>
        <dbReference type="SAM" id="SignalP"/>
    </source>
</evidence>
<dbReference type="EMBL" id="ANJA01001494">
    <property type="protein sequence ID" value="ETO76974.1"/>
    <property type="molecule type" value="Genomic_DNA"/>
</dbReference>
<gene>
    <name evidence="4" type="ORF">F444_07841</name>
</gene>
<feature type="domain" description="Jacalin-type lectin" evidence="3">
    <location>
        <begin position="261"/>
        <end position="402"/>
    </location>
</feature>
<protein>
    <recommendedName>
        <fullName evidence="3">Jacalin-type lectin domain-containing protein</fullName>
    </recommendedName>
</protein>
<dbReference type="Pfam" id="PF01419">
    <property type="entry name" value="Jacalin"/>
    <property type="match status" value="3"/>
</dbReference>
<feature type="compositionally biased region" description="Polar residues" evidence="1">
    <location>
        <begin position="200"/>
        <end position="212"/>
    </location>
</feature>
<accession>A0A081ADL3</accession>
<feature type="compositionally biased region" description="Low complexity" evidence="1">
    <location>
        <begin position="213"/>
        <end position="224"/>
    </location>
</feature>
<dbReference type="CDD" id="cd09615">
    <property type="entry name" value="Jacalin_EEP"/>
    <property type="match status" value="2"/>
</dbReference>
<dbReference type="InterPro" id="IPR001229">
    <property type="entry name" value="Jacalin-like_lectin_dom"/>
</dbReference>
<evidence type="ECO:0000256" key="1">
    <source>
        <dbReference type="SAM" id="MobiDB-lite"/>
    </source>
</evidence>
<dbReference type="InterPro" id="IPR036404">
    <property type="entry name" value="Jacalin-like_lectin_dom_sf"/>
</dbReference>
<organism evidence="4 5">
    <name type="scientific">Phytophthora nicotianae P1976</name>
    <dbReference type="NCBI Taxonomy" id="1317066"/>
    <lineage>
        <taxon>Eukaryota</taxon>
        <taxon>Sar</taxon>
        <taxon>Stramenopiles</taxon>
        <taxon>Oomycota</taxon>
        <taxon>Peronosporomycetes</taxon>
        <taxon>Peronosporales</taxon>
        <taxon>Peronosporaceae</taxon>
        <taxon>Phytophthora</taxon>
    </lineage>
</organism>
<dbReference type="AlphaFoldDB" id="A0A081ADL3"/>
<dbReference type="PROSITE" id="PS51752">
    <property type="entry name" value="JACALIN_LECTIN"/>
    <property type="match status" value="3"/>
</dbReference>
<feature type="signal peptide" evidence="2">
    <location>
        <begin position="1"/>
        <end position="28"/>
    </location>
</feature>
<feature type="compositionally biased region" description="Low complexity" evidence="1">
    <location>
        <begin position="245"/>
        <end position="261"/>
    </location>
</feature>
<evidence type="ECO:0000313" key="4">
    <source>
        <dbReference type="EMBL" id="ETO76974.1"/>
    </source>
</evidence>
<evidence type="ECO:0000259" key="3">
    <source>
        <dbReference type="PROSITE" id="PS51752"/>
    </source>
</evidence>
<feature type="chain" id="PRO_5001754188" description="Jacalin-type lectin domain-containing protein" evidence="2">
    <location>
        <begin position="29"/>
        <end position="1075"/>
    </location>
</feature>
<reference evidence="4 5" key="1">
    <citation type="submission" date="2013-11" db="EMBL/GenBank/DDBJ databases">
        <title>The Genome Sequence of Phytophthora parasitica P1976.</title>
        <authorList>
            <consortium name="The Broad Institute Genomics Platform"/>
            <person name="Russ C."/>
            <person name="Tyler B."/>
            <person name="Panabieres F."/>
            <person name="Shan W."/>
            <person name="Tripathy S."/>
            <person name="Grunwald N."/>
            <person name="Machado M."/>
            <person name="Johnson C.S."/>
            <person name="Walker B."/>
            <person name="Young S."/>
            <person name="Zeng Q."/>
            <person name="Gargeya S."/>
            <person name="Fitzgerald M."/>
            <person name="Haas B."/>
            <person name="Abouelleil A."/>
            <person name="Allen A.W."/>
            <person name="Alvarado L."/>
            <person name="Arachchi H.M."/>
            <person name="Berlin A.M."/>
            <person name="Chapman S.B."/>
            <person name="Gainer-Dewar J."/>
            <person name="Goldberg J."/>
            <person name="Griggs A."/>
            <person name="Gujja S."/>
            <person name="Hansen M."/>
            <person name="Howarth C."/>
            <person name="Imamovic A."/>
            <person name="Ireland A."/>
            <person name="Larimer J."/>
            <person name="McCowan C."/>
            <person name="Murphy C."/>
            <person name="Pearson M."/>
            <person name="Poon T.W."/>
            <person name="Priest M."/>
            <person name="Roberts A."/>
            <person name="Saif S."/>
            <person name="Shea T."/>
            <person name="Sisk P."/>
            <person name="Sykes S."/>
            <person name="Wortman J."/>
            <person name="Nusbaum C."/>
            <person name="Birren B."/>
        </authorList>
    </citation>
    <scope>NUCLEOTIDE SEQUENCE [LARGE SCALE GENOMIC DNA]</scope>
    <source>
        <strain evidence="4 5">P1976</strain>
    </source>
</reference>
<dbReference type="Gene3D" id="2.100.10.30">
    <property type="entry name" value="Jacalin-like lectin domain"/>
    <property type="match status" value="3"/>
</dbReference>
<dbReference type="SMART" id="SM00915">
    <property type="entry name" value="Jacalin"/>
    <property type="match status" value="3"/>
</dbReference>
<feature type="region of interest" description="Disordered" evidence="1">
    <location>
        <begin position="181"/>
        <end position="270"/>
    </location>
</feature>
<dbReference type="PANTHER" id="PTHR46506">
    <property type="entry name" value="OS05G0143600 PROTEIN"/>
    <property type="match status" value="1"/>
</dbReference>
<evidence type="ECO:0000313" key="5">
    <source>
        <dbReference type="Proteomes" id="UP000028582"/>
    </source>
</evidence>
<name>A0A081ADL3_PHYNI</name>
<keyword evidence="2" id="KW-0732">Signal</keyword>
<dbReference type="OrthoDB" id="111820at2759"/>
<feature type="domain" description="Jacalin-type lectin" evidence="3">
    <location>
        <begin position="423"/>
        <end position="564"/>
    </location>
</feature>
<comment type="caution">
    <text evidence="4">The sequence shown here is derived from an EMBL/GenBank/DDBJ whole genome shotgun (WGS) entry which is preliminary data.</text>
</comment>
<sequence length="1075" mass="112805">MPSSHMAFWTTLQIWVFMVLVVVGRVASDDNVQLSETFGGSHGTEFSDEASVVAGETISFITIRAGERVDGISLGVSAPTAQTFTHGGSGGTDNTLTLGTGEYITSMTAHWDKKDGHTRIFYLSFGTSAGNTVSGGTQTDSAGSVTAPDGFQLAGFYGRDGDEIDLLGAIWASTDTATAVPGTVVPAQGPSPSTPAPEDSSVTQNSVTQTDLSSSNWSALGSSSGPNATVDSTLGSSTDDGTLITSEPPSTTAPTSSGPATQLSQSFGGPHGNQFSDLALATSGQTITSLIICAGGRVDGLTLQVSAPTAQTFTHGGTGGTENTLTLGTGEYITSMEAHWGQKDGHTRIFYLSFGTSAGNTVSGGTKTDESGSVTAPDGYQLGGFFGRDGDEIDLIGVVWTSIKVIGEGSSDSTSTTVSDSDIVLSDLYGGPHGVAFSDINSIKFEQVATSITIRTDKRVDAVTLQIGTPEEVTINHGGSGGTDKTLTLGAGEYITAMEAHWGKKDDHTRVFYLNFVTSAGNSISGGTQTEDKATATAPDGFQLAGFYGRAEAEVDQIGAIWTRISAKDLALTDLEESDSLTYGSRTIRNWVGPTIGEADDTACYRKSVAYNSTNICPLGYGKDGDDCIAQCPLSYPVSCSLECIPQNDDCALETLSKIGSVVAVALNAATAGVFGEVLAAYKTAKWAITCVANIITVIRGLIYYLRYRQTTAPEGDTAELLVVAYQTDVVVYDLPIAVCTCLGIPVPANAKYASMVLKVVEGIVKQAITNGDEIISTGENVLNLLTGTGALNTTDSTVDELQDLIDTNSSCGYELKHLTDKVVRSVNEIRNTTPGAIVDDIRVSVYKSSIVLNDIPAVTNYCMGELLYNKTITAAFETRDLLRKTFGVIIDQLIETGTTDMGESVAEDEYMLKVSNMGLVALSAIDPTGIAYMASQFVQPICGPTAYLGEIDDGRLYDALGLTTVDEAFEGSYGTWTKKGDGVVHLILESVDTEDVTVVIHSGGDKYAEVDVAAGDTVTWDATIPELQDKTMYIDRWRPGLLGLPGSGGGSLVLWIPRSSEGGHIEMHVRINVS</sequence>
<feature type="domain" description="Jacalin-type lectin" evidence="3">
    <location>
        <begin position="32"/>
        <end position="173"/>
    </location>
</feature>